<dbReference type="AlphaFoldDB" id="A0AAV4RDA6"/>
<organism evidence="1 2">
    <name type="scientific">Caerostris extrusa</name>
    <name type="common">Bark spider</name>
    <name type="synonym">Caerostris bankana</name>
    <dbReference type="NCBI Taxonomy" id="172846"/>
    <lineage>
        <taxon>Eukaryota</taxon>
        <taxon>Metazoa</taxon>
        <taxon>Ecdysozoa</taxon>
        <taxon>Arthropoda</taxon>
        <taxon>Chelicerata</taxon>
        <taxon>Arachnida</taxon>
        <taxon>Araneae</taxon>
        <taxon>Araneomorphae</taxon>
        <taxon>Entelegynae</taxon>
        <taxon>Araneoidea</taxon>
        <taxon>Araneidae</taxon>
        <taxon>Caerostris</taxon>
    </lineage>
</organism>
<proteinExistence type="predicted"/>
<keyword evidence="2" id="KW-1185">Reference proteome</keyword>
<dbReference type="Proteomes" id="UP001054945">
    <property type="component" value="Unassembled WGS sequence"/>
</dbReference>
<gene>
    <name evidence="1" type="ORF">CEXT_576131</name>
</gene>
<reference evidence="1 2" key="1">
    <citation type="submission" date="2021-06" db="EMBL/GenBank/DDBJ databases">
        <title>Caerostris extrusa draft genome.</title>
        <authorList>
            <person name="Kono N."/>
            <person name="Arakawa K."/>
        </authorList>
    </citation>
    <scope>NUCLEOTIDE SEQUENCE [LARGE SCALE GENOMIC DNA]</scope>
</reference>
<sequence>MHNTGYPPCHTPSCSLLHIVAADTGLPVAELIADLRKGAVAPKSEGTSSVAPPLCRPFYKAAWGDCVHFLCSLPFHYPKLINPTACRIRSSFRNDLPTLSSLVSASGARICFHLSAFAENLGGLLKY</sequence>
<accession>A0AAV4RDA6</accession>
<comment type="caution">
    <text evidence="1">The sequence shown here is derived from an EMBL/GenBank/DDBJ whole genome shotgun (WGS) entry which is preliminary data.</text>
</comment>
<evidence type="ECO:0000313" key="2">
    <source>
        <dbReference type="Proteomes" id="UP001054945"/>
    </source>
</evidence>
<protein>
    <submittedName>
        <fullName evidence="1">Uncharacterized protein</fullName>
    </submittedName>
</protein>
<evidence type="ECO:0000313" key="1">
    <source>
        <dbReference type="EMBL" id="GIY18564.1"/>
    </source>
</evidence>
<name>A0AAV4RDA6_CAEEX</name>
<dbReference type="EMBL" id="BPLR01007644">
    <property type="protein sequence ID" value="GIY18564.1"/>
    <property type="molecule type" value="Genomic_DNA"/>
</dbReference>